<gene>
    <name evidence="7" type="ORF">ACFOUW_36865</name>
</gene>
<keyword evidence="3 6" id="KW-0812">Transmembrane</keyword>
<evidence type="ECO:0000313" key="8">
    <source>
        <dbReference type="Proteomes" id="UP001595699"/>
    </source>
</evidence>
<keyword evidence="5 6" id="KW-0472">Membrane</keyword>
<evidence type="ECO:0000256" key="2">
    <source>
        <dbReference type="ARBA" id="ARBA00022475"/>
    </source>
</evidence>
<evidence type="ECO:0000256" key="6">
    <source>
        <dbReference type="SAM" id="Phobius"/>
    </source>
</evidence>
<feature type="transmembrane region" description="Helical" evidence="6">
    <location>
        <begin position="255"/>
        <end position="278"/>
    </location>
</feature>
<dbReference type="CDD" id="cd06173">
    <property type="entry name" value="MFS_MefA_like"/>
    <property type="match status" value="1"/>
</dbReference>
<comment type="caution">
    <text evidence="7">The sequence shown here is derived from an EMBL/GenBank/DDBJ whole genome shotgun (WGS) entry which is preliminary data.</text>
</comment>
<dbReference type="SUPFAM" id="SSF103473">
    <property type="entry name" value="MFS general substrate transporter"/>
    <property type="match status" value="1"/>
</dbReference>
<keyword evidence="4 6" id="KW-1133">Transmembrane helix</keyword>
<reference evidence="8" key="1">
    <citation type="journal article" date="2019" name="Int. J. Syst. Evol. Microbiol.">
        <title>The Global Catalogue of Microorganisms (GCM) 10K type strain sequencing project: providing services to taxonomists for standard genome sequencing and annotation.</title>
        <authorList>
            <consortium name="The Broad Institute Genomics Platform"/>
            <consortium name="The Broad Institute Genome Sequencing Center for Infectious Disease"/>
            <person name="Wu L."/>
            <person name="Ma J."/>
        </authorList>
    </citation>
    <scope>NUCLEOTIDE SEQUENCE [LARGE SCALE GENOMIC DNA]</scope>
    <source>
        <strain evidence="8">CGMCC 4.7241</strain>
    </source>
</reference>
<dbReference type="PANTHER" id="PTHR23513">
    <property type="entry name" value="INTEGRAL MEMBRANE EFFLUX PROTEIN-RELATED"/>
    <property type="match status" value="1"/>
</dbReference>
<dbReference type="InterPro" id="IPR011701">
    <property type="entry name" value="MFS"/>
</dbReference>
<name>A0ABV7YQS9_9ACTN</name>
<feature type="transmembrane region" description="Helical" evidence="6">
    <location>
        <begin position="285"/>
        <end position="303"/>
    </location>
</feature>
<feature type="transmembrane region" description="Helical" evidence="6">
    <location>
        <begin position="214"/>
        <end position="235"/>
    </location>
</feature>
<dbReference type="EMBL" id="JBHRZH010000055">
    <property type="protein sequence ID" value="MFC3766448.1"/>
    <property type="molecule type" value="Genomic_DNA"/>
</dbReference>
<comment type="subcellular location">
    <subcellularLocation>
        <location evidence="1">Cell membrane</location>
        <topology evidence="1">Multi-pass membrane protein</topology>
    </subcellularLocation>
</comment>
<feature type="transmembrane region" description="Helical" evidence="6">
    <location>
        <begin position="344"/>
        <end position="364"/>
    </location>
</feature>
<feature type="transmembrane region" description="Helical" evidence="6">
    <location>
        <begin position="49"/>
        <end position="71"/>
    </location>
</feature>
<dbReference type="InterPro" id="IPR036259">
    <property type="entry name" value="MFS_trans_sf"/>
</dbReference>
<dbReference type="Proteomes" id="UP001595699">
    <property type="component" value="Unassembled WGS sequence"/>
</dbReference>
<feature type="transmembrane region" description="Helical" evidence="6">
    <location>
        <begin position="20"/>
        <end position="43"/>
    </location>
</feature>
<dbReference type="Pfam" id="PF07690">
    <property type="entry name" value="MFS_1"/>
    <property type="match status" value="1"/>
</dbReference>
<evidence type="ECO:0000256" key="3">
    <source>
        <dbReference type="ARBA" id="ARBA00022692"/>
    </source>
</evidence>
<evidence type="ECO:0000256" key="5">
    <source>
        <dbReference type="ARBA" id="ARBA00023136"/>
    </source>
</evidence>
<sequence>MPLSDYRTVLATRPFRTLAVAMGVSDLGDGMSLVVIPLVAIGVAEGQDAALVIGGAVAAYSLPGVLGVLLLGRWLRRLRATTVLIADSALRATMLAAVAALWATGNLTPAGLIALCAASSVLHAWGSAGKFTLIADDLPHDRRITGNALVTSVQSLSIIIGPSIAGLLAHVLSLAWLVAFDALTFTLLGFVALHRHRRQQSPVPDKTAPGGWRAIRAQPALLGLLAMTWVFYALYGPVNVALPLHATGGNVEQAGLLGIYWTVFGIGAVVGSLGASLVRENARRPAMLVIVAAWGLALLPFGLGLPTPAEIACFAIAGLVWGPFPAISLTVTQSLSPPGAVTSVLAARTAILLTATPVGTALGGPLTEAAKDPTRVLVGSGLATLALAALVAGVVAVRRRSSGSILR</sequence>
<feature type="transmembrane region" description="Helical" evidence="6">
    <location>
        <begin position="309"/>
        <end position="332"/>
    </location>
</feature>
<dbReference type="PANTHER" id="PTHR23513:SF11">
    <property type="entry name" value="STAPHYLOFERRIN A TRANSPORTER"/>
    <property type="match status" value="1"/>
</dbReference>
<organism evidence="7 8">
    <name type="scientific">Tenggerimyces flavus</name>
    <dbReference type="NCBI Taxonomy" id="1708749"/>
    <lineage>
        <taxon>Bacteria</taxon>
        <taxon>Bacillati</taxon>
        <taxon>Actinomycetota</taxon>
        <taxon>Actinomycetes</taxon>
        <taxon>Propionibacteriales</taxon>
        <taxon>Nocardioidaceae</taxon>
        <taxon>Tenggerimyces</taxon>
    </lineage>
</organism>
<keyword evidence="8" id="KW-1185">Reference proteome</keyword>
<accession>A0ABV7YQS9</accession>
<dbReference type="Gene3D" id="1.20.1250.20">
    <property type="entry name" value="MFS general substrate transporter like domains"/>
    <property type="match status" value="1"/>
</dbReference>
<evidence type="ECO:0000256" key="4">
    <source>
        <dbReference type="ARBA" id="ARBA00022989"/>
    </source>
</evidence>
<keyword evidence="2" id="KW-1003">Cell membrane</keyword>
<feature type="transmembrane region" description="Helical" evidence="6">
    <location>
        <begin position="174"/>
        <end position="193"/>
    </location>
</feature>
<proteinExistence type="predicted"/>
<evidence type="ECO:0000313" key="7">
    <source>
        <dbReference type="EMBL" id="MFC3766448.1"/>
    </source>
</evidence>
<evidence type="ECO:0000256" key="1">
    <source>
        <dbReference type="ARBA" id="ARBA00004651"/>
    </source>
</evidence>
<feature type="transmembrane region" description="Helical" evidence="6">
    <location>
        <begin position="376"/>
        <end position="397"/>
    </location>
</feature>
<protein>
    <submittedName>
        <fullName evidence="7">MFS transporter</fullName>
    </submittedName>
</protein>
<dbReference type="RefSeq" id="WP_205121944.1">
    <property type="nucleotide sequence ID" value="NZ_JAFBCM010000001.1"/>
</dbReference>